<keyword evidence="4" id="KW-0804">Transcription</keyword>
<dbReference type="CDD" id="cd01392">
    <property type="entry name" value="HTH_LacI"/>
    <property type="match status" value="1"/>
</dbReference>
<evidence type="ECO:0000256" key="4">
    <source>
        <dbReference type="ARBA" id="ARBA00023163"/>
    </source>
</evidence>
<dbReference type="Proteomes" id="UP000660611">
    <property type="component" value="Unassembled WGS sequence"/>
</dbReference>
<evidence type="ECO:0000256" key="2">
    <source>
        <dbReference type="ARBA" id="ARBA00023015"/>
    </source>
</evidence>
<gene>
    <name evidence="6" type="ORF">Dsi01nite_060250</name>
</gene>
<keyword evidence="2" id="KW-0805">Transcription regulation</keyword>
<reference evidence="6" key="1">
    <citation type="submission" date="2021-01" db="EMBL/GenBank/DDBJ databases">
        <title>Whole genome shotgun sequence of Dactylosporangium siamense NBRC 106093.</title>
        <authorList>
            <person name="Komaki H."/>
            <person name="Tamura T."/>
        </authorList>
    </citation>
    <scope>NUCLEOTIDE SEQUENCE</scope>
    <source>
        <strain evidence="6">NBRC 106093</strain>
    </source>
</reference>
<proteinExistence type="predicted"/>
<dbReference type="SUPFAM" id="SSF53822">
    <property type="entry name" value="Periplasmic binding protein-like I"/>
    <property type="match status" value="1"/>
</dbReference>
<organism evidence="6 7">
    <name type="scientific">Dactylosporangium siamense</name>
    <dbReference type="NCBI Taxonomy" id="685454"/>
    <lineage>
        <taxon>Bacteria</taxon>
        <taxon>Bacillati</taxon>
        <taxon>Actinomycetota</taxon>
        <taxon>Actinomycetes</taxon>
        <taxon>Micromonosporales</taxon>
        <taxon>Micromonosporaceae</taxon>
        <taxon>Dactylosporangium</taxon>
    </lineage>
</organism>
<dbReference type="SMART" id="SM00354">
    <property type="entry name" value="HTH_LACI"/>
    <property type="match status" value="1"/>
</dbReference>
<dbReference type="PANTHER" id="PTHR30146:SF148">
    <property type="entry name" value="HTH-TYPE TRANSCRIPTIONAL REPRESSOR PURR-RELATED"/>
    <property type="match status" value="1"/>
</dbReference>
<dbReference type="PROSITE" id="PS50932">
    <property type="entry name" value="HTH_LACI_2"/>
    <property type="match status" value="1"/>
</dbReference>
<dbReference type="Gene3D" id="3.40.50.2300">
    <property type="match status" value="2"/>
</dbReference>
<keyword evidence="1" id="KW-0678">Repressor</keyword>
<evidence type="ECO:0000313" key="6">
    <source>
        <dbReference type="EMBL" id="GIG47984.1"/>
    </source>
</evidence>
<keyword evidence="7" id="KW-1185">Reference proteome</keyword>
<dbReference type="CDD" id="cd06267">
    <property type="entry name" value="PBP1_LacI_sugar_binding-like"/>
    <property type="match status" value="1"/>
</dbReference>
<dbReference type="InterPro" id="IPR000843">
    <property type="entry name" value="HTH_LacI"/>
</dbReference>
<keyword evidence="3" id="KW-0238">DNA-binding</keyword>
<dbReference type="InterPro" id="IPR010982">
    <property type="entry name" value="Lambda_DNA-bd_dom_sf"/>
</dbReference>
<dbReference type="Pfam" id="PF13377">
    <property type="entry name" value="Peripla_BP_3"/>
    <property type="match status" value="1"/>
</dbReference>
<evidence type="ECO:0000259" key="5">
    <source>
        <dbReference type="PROSITE" id="PS50932"/>
    </source>
</evidence>
<comment type="caution">
    <text evidence="6">The sequence shown here is derived from an EMBL/GenBank/DDBJ whole genome shotgun (WGS) entry which is preliminary data.</text>
</comment>
<feature type="domain" description="HTH lacI-type" evidence="5">
    <location>
        <begin position="7"/>
        <end position="52"/>
    </location>
</feature>
<evidence type="ECO:0000256" key="1">
    <source>
        <dbReference type="ARBA" id="ARBA00022491"/>
    </source>
</evidence>
<dbReference type="Pfam" id="PF00356">
    <property type="entry name" value="LacI"/>
    <property type="match status" value="1"/>
</dbReference>
<dbReference type="RefSeq" id="WP_203849698.1">
    <property type="nucleotide sequence ID" value="NZ_BAAAVW010000021.1"/>
</dbReference>
<dbReference type="Gene3D" id="1.10.260.40">
    <property type="entry name" value="lambda repressor-like DNA-binding domains"/>
    <property type="match status" value="1"/>
</dbReference>
<sequence>MRSSGRPTLQDVATLAGVSIGTASSVFSRRQPVAARTREAVLGAAAQLGYRPRPRFGAPDVPGLQTVGLLARPIHYPGPTNPYYSVVLQGAQRAAADLGLTMTYEALPVDGAGAALPLVVRRRAAQGLLILGWVHPRLLERIVATGIPCVLVDHTAEGLPVDSVRADDARGAALATKHMIRLGHRDPPPALITGPTDLLPIADRYAGYRAALHASGVTLDPRYVRRAPDAEPYGGRLAMHQLLDLPRPPTAVFCWSDTAAIGALQSMRERQIAVPRQCSVFGFDDIDLAGHTSPALTTVRVDKRLLGAQGIWHLVQRIREPQLPPRLTYVDVQLALRESVAPPPARG</sequence>
<accession>A0A919PPX7</accession>
<evidence type="ECO:0000313" key="7">
    <source>
        <dbReference type="Proteomes" id="UP000660611"/>
    </source>
</evidence>
<dbReference type="AlphaFoldDB" id="A0A919PPX7"/>
<evidence type="ECO:0000256" key="3">
    <source>
        <dbReference type="ARBA" id="ARBA00023125"/>
    </source>
</evidence>
<dbReference type="SUPFAM" id="SSF47413">
    <property type="entry name" value="lambda repressor-like DNA-binding domains"/>
    <property type="match status" value="1"/>
</dbReference>
<dbReference type="InterPro" id="IPR046335">
    <property type="entry name" value="LacI/GalR-like_sensor"/>
</dbReference>
<dbReference type="InterPro" id="IPR028082">
    <property type="entry name" value="Peripla_BP_I"/>
</dbReference>
<protein>
    <submittedName>
        <fullName evidence="6">LacI family transcriptional regulator</fullName>
    </submittedName>
</protein>
<dbReference type="GO" id="GO:0000976">
    <property type="term" value="F:transcription cis-regulatory region binding"/>
    <property type="evidence" value="ECO:0007669"/>
    <property type="project" value="TreeGrafter"/>
</dbReference>
<dbReference type="PANTHER" id="PTHR30146">
    <property type="entry name" value="LACI-RELATED TRANSCRIPTIONAL REPRESSOR"/>
    <property type="match status" value="1"/>
</dbReference>
<name>A0A919PPX7_9ACTN</name>
<dbReference type="GO" id="GO:0003700">
    <property type="term" value="F:DNA-binding transcription factor activity"/>
    <property type="evidence" value="ECO:0007669"/>
    <property type="project" value="TreeGrafter"/>
</dbReference>
<dbReference type="EMBL" id="BONQ01000091">
    <property type="protein sequence ID" value="GIG47984.1"/>
    <property type="molecule type" value="Genomic_DNA"/>
</dbReference>